<evidence type="ECO:0000313" key="2">
    <source>
        <dbReference type="EMBL" id="TWU59958.1"/>
    </source>
</evidence>
<evidence type="ECO:0000313" key="3">
    <source>
        <dbReference type="Proteomes" id="UP000318288"/>
    </source>
</evidence>
<evidence type="ECO:0000256" key="1">
    <source>
        <dbReference type="SAM" id="MobiDB-lite"/>
    </source>
</evidence>
<reference evidence="2 3" key="1">
    <citation type="submission" date="2019-02" db="EMBL/GenBank/DDBJ databases">
        <title>Deep-cultivation of Planctomycetes and their phenomic and genomic characterization uncovers novel biology.</title>
        <authorList>
            <person name="Wiegand S."/>
            <person name="Jogler M."/>
            <person name="Boedeker C."/>
            <person name="Pinto D."/>
            <person name="Vollmers J."/>
            <person name="Rivas-Marin E."/>
            <person name="Kohn T."/>
            <person name="Peeters S.H."/>
            <person name="Heuer A."/>
            <person name="Rast P."/>
            <person name="Oberbeckmann S."/>
            <person name="Bunk B."/>
            <person name="Jeske O."/>
            <person name="Meyerdierks A."/>
            <person name="Storesund J.E."/>
            <person name="Kallscheuer N."/>
            <person name="Luecker S."/>
            <person name="Lage O.M."/>
            <person name="Pohl T."/>
            <person name="Merkel B.J."/>
            <person name="Hornburger P."/>
            <person name="Mueller R.-W."/>
            <person name="Bruemmer F."/>
            <person name="Labrenz M."/>
            <person name="Spormann A.M."/>
            <person name="Op Den Camp H."/>
            <person name="Overmann J."/>
            <person name="Amann R."/>
            <person name="Jetten M.S.M."/>
            <person name="Mascher T."/>
            <person name="Medema M.H."/>
            <person name="Devos D.P."/>
            <person name="Kaster A.-K."/>
            <person name="Ovreas L."/>
            <person name="Rohde M."/>
            <person name="Galperin M.Y."/>
            <person name="Jogler C."/>
        </authorList>
    </citation>
    <scope>NUCLEOTIDE SEQUENCE [LARGE SCALE GENOMIC DNA]</scope>
    <source>
        <strain evidence="2 3">Poly51</strain>
    </source>
</reference>
<dbReference type="EMBL" id="SJPW01000001">
    <property type="protein sequence ID" value="TWU59958.1"/>
    <property type="molecule type" value="Genomic_DNA"/>
</dbReference>
<organism evidence="2 3">
    <name type="scientific">Rubripirellula tenax</name>
    <dbReference type="NCBI Taxonomy" id="2528015"/>
    <lineage>
        <taxon>Bacteria</taxon>
        <taxon>Pseudomonadati</taxon>
        <taxon>Planctomycetota</taxon>
        <taxon>Planctomycetia</taxon>
        <taxon>Pirellulales</taxon>
        <taxon>Pirellulaceae</taxon>
        <taxon>Rubripirellula</taxon>
    </lineage>
</organism>
<name>A0A5C6FEX9_9BACT</name>
<accession>A0A5C6FEX9</accession>
<feature type="compositionally biased region" description="Polar residues" evidence="1">
    <location>
        <begin position="1"/>
        <end position="14"/>
    </location>
</feature>
<gene>
    <name evidence="2" type="ORF">Poly51_02310</name>
</gene>
<keyword evidence="3" id="KW-1185">Reference proteome</keyword>
<feature type="compositionally biased region" description="Basic and acidic residues" evidence="1">
    <location>
        <begin position="15"/>
        <end position="31"/>
    </location>
</feature>
<feature type="region of interest" description="Disordered" evidence="1">
    <location>
        <begin position="1"/>
        <end position="46"/>
    </location>
</feature>
<proteinExistence type="predicted"/>
<comment type="caution">
    <text evidence="2">The sequence shown here is derived from an EMBL/GenBank/DDBJ whole genome shotgun (WGS) entry which is preliminary data.</text>
</comment>
<dbReference type="AlphaFoldDB" id="A0A5C6FEX9"/>
<protein>
    <submittedName>
        <fullName evidence="2">Uncharacterized protein</fullName>
    </submittedName>
</protein>
<sequence length="46" mass="4993">MSEMSAKSTAQLSSYHHESIKRGVAEKRGEMSEINSTGVGRQALVL</sequence>
<dbReference type="Proteomes" id="UP000318288">
    <property type="component" value="Unassembled WGS sequence"/>
</dbReference>